<sequence>YLCLWDLKNGTLMYFESKSKVSSIEILDNNTVIYSEKDGHVNLFNLSDFEAKNILNTNGVNDLKMIKKCNLIISEDYFLTENTSWSPINSFSPKLHSTNNFEEITLLTLTTLKSITRNNLSQQTLSNNMSIDLNCKCKTF</sequence>
<reference evidence="1" key="1">
    <citation type="submission" date="2021-02" db="EMBL/GenBank/DDBJ databases">
        <authorList>
            <person name="Nowell W R."/>
        </authorList>
    </citation>
    <scope>NUCLEOTIDE SEQUENCE</scope>
    <source>
        <strain evidence="1">Ploen Becks lab</strain>
    </source>
</reference>
<dbReference type="InterPro" id="IPR036322">
    <property type="entry name" value="WD40_repeat_dom_sf"/>
</dbReference>
<dbReference type="AlphaFoldDB" id="A0A814SFZ7"/>
<dbReference type="SUPFAM" id="SSF50978">
    <property type="entry name" value="WD40 repeat-like"/>
    <property type="match status" value="1"/>
</dbReference>
<keyword evidence="2" id="KW-1185">Reference proteome</keyword>
<dbReference type="Proteomes" id="UP000663879">
    <property type="component" value="Unassembled WGS sequence"/>
</dbReference>
<proteinExistence type="predicted"/>
<comment type="caution">
    <text evidence="1">The sequence shown here is derived from an EMBL/GenBank/DDBJ whole genome shotgun (WGS) entry which is preliminary data.</text>
</comment>
<protein>
    <submittedName>
        <fullName evidence="1">Uncharacterized protein</fullName>
    </submittedName>
</protein>
<evidence type="ECO:0000313" key="2">
    <source>
        <dbReference type="Proteomes" id="UP000663879"/>
    </source>
</evidence>
<organism evidence="1 2">
    <name type="scientific">Brachionus calyciflorus</name>
    <dbReference type="NCBI Taxonomy" id="104777"/>
    <lineage>
        <taxon>Eukaryota</taxon>
        <taxon>Metazoa</taxon>
        <taxon>Spiralia</taxon>
        <taxon>Gnathifera</taxon>
        <taxon>Rotifera</taxon>
        <taxon>Eurotatoria</taxon>
        <taxon>Monogononta</taxon>
        <taxon>Pseudotrocha</taxon>
        <taxon>Ploima</taxon>
        <taxon>Brachionidae</taxon>
        <taxon>Brachionus</taxon>
    </lineage>
</organism>
<gene>
    <name evidence="1" type="ORF">OXX778_LOCUS23035</name>
</gene>
<dbReference type="EMBL" id="CAJNOC010010934">
    <property type="protein sequence ID" value="CAF1144441.1"/>
    <property type="molecule type" value="Genomic_DNA"/>
</dbReference>
<evidence type="ECO:0000313" key="1">
    <source>
        <dbReference type="EMBL" id="CAF1144441.1"/>
    </source>
</evidence>
<name>A0A814SFZ7_9BILA</name>
<accession>A0A814SFZ7</accession>
<feature type="non-terminal residue" evidence="1">
    <location>
        <position position="1"/>
    </location>
</feature>